<evidence type="ECO:0000256" key="5">
    <source>
        <dbReference type="SAM" id="Coils"/>
    </source>
</evidence>
<evidence type="ECO:0000313" key="7">
    <source>
        <dbReference type="EMBL" id="ESO85543.1"/>
    </source>
</evidence>
<dbReference type="RefSeq" id="XP_009063787.1">
    <property type="nucleotide sequence ID" value="XM_009065539.1"/>
</dbReference>
<proteinExistence type="predicted"/>
<dbReference type="HOGENOM" id="CLU_1837350_0_0_1"/>
<feature type="coiled-coil region" evidence="5">
    <location>
        <begin position="50"/>
        <end position="77"/>
    </location>
</feature>
<dbReference type="InterPro" id="IPR001841">
    <property type="entry name" value="Znf_RING"/>
</dbReference>
<dbReference type="GO" id="GO:0008270">
    <property type="term" value="F:zinc ion binding"/>
    <property type="evidence" value="ECO:0007669"/>
    <property type="project" value="UniProtKB-KW"/>
</dbReference>
<dbReference type="PROSITE" id="PS00518">
    <property type="entry name" value="ZF_RING_1"/>
    <property type="match status" value="1"/>
</dbReference>
<gene>
    <name evidence="7" type="ORF">LOTGIDRAFT_155029</name>
</gene>
<dbReference type="Proteomes" id="UP000030746">
    <property type="component" value="Unassembled WGS sequence"/>
</dbReference>
<sequence length="146" mass="16591">MDGNVEEFECAVCLGPFQEPKLLDCHHTFCRKCLEDLASSNLADSKDVILENYKDQKDSLKRNLEELKTVKNIAEDSLKKINEYRQTALSSCQAELQKNYDQNQKKLNTVLSKVNTLKSQIEKDSLPMFSPPVSDVLSRPTAYTVC</sequence>
<evidence type="ECO:0000256" key="2">
    <source>
        <dbReference type="ARBA" id="ARBA00022771"/>
    </source>
</evidence>
<dbReference type="AlphaFoldDB" id="V3Z4E5"/>
<dbReference type="OrthoDB" id="6105938at2759"/>
<evidence type="ECO:0000256" key="3">
    <source>
        <dbReference type="ARBA" id="ARBA00022833"/>
    </source>
</evidence>
<evidence type="ECO:0000256" key="1">
    <source>
        <dbReference type="ARBA" id="ARBA00022723"/>
    </source>
</evidence>
<dbReference type="EMBL" id="KB203274">
    <property type="protein sequence ID" value="ESO85543.1"/>
    <property type="molecule type" value="Genomic_DNA"/>
</dbReference>
<keyword evidence="2 4" id="KW-0863">Zinc-finger</keyword>
<accession>V3Z4E5</accession>
<dbReference type="InterPro" id="IPR027370">
    <property type="entry name" value="Znf-RING_euk"/>
</dbReference>
<dbReference type="PROSITE" id="PS50089">
    <property type="entry name" value="ZF_RING_2"/>
    <property type="match status" value="1"/>
</dbReference>
<keyword evidence="8" id="KW-1185">Reference proteome</keyword>
<evidence type="ECO:0000259" key="6">
    <source>
        <dbReference type="PROSITE" id="PS50089"/>
    </source>
</evidence>
<dbReference type="InterPro" id="IPR017907">
    <property type="entry name" value="Znf_RING_CS"/>
</dbReference>
<dbReference type="Pfam" id="PF13445">
    <property type="entry name" value="zf-RING_UBOX"/>
    <property type="match status" value="1"/>
</dbReference>
<feature type="domain" description="RING-type" evidence="6">
    <location>
        <begin position="10"/>
        <end position="34"/>
    </location>
</feature>
<organism evidence="7 8">
    <name type="scientific">Lottia gigantea</name>
    <name type="common">Giant owl limpet</name>
    <dbReference type="NCBI Taxonomy" id="225164"/>
    <lineage>
        <taxon>Eukaryota</taxon>
        <taxon>Metazoa</taxon>
        <taxon>Spiralia</taxon>
        <taxon>Lophotrochozoa</taxon>
        <taxon>Mollusca</taxon>
        <taxon>Gastropoda</taxon>
        <taxon>Patellogastropoda</taxon>
        <taxon>Lottioidea</taxon>
        <taxon>Lottiidae</taxon>
        <taxon>Lottia</taxon>
    </lineage>
</organism>
<dbReference type="GeneID" id="20236529"/>
<name>V3Z4E5_LOTGI</name>
<keyword evidence="5" id="KW-0175">Coiled coil</keyword>
<evidence type="ECO:0000313" key="8">
    <source>
        <dbReference type="Proteomes" id="UP000030746"/>
    </source>
</evidence>
<dbReference type="CTD" id="20236529"/>
<reference evidence="7 8" key="1">
    <citation type="journal article" date="2013" name="Nature">
        <title>Insights into bilaterian evolution from three spiralian genomes.</title>
        <authorList>
            <person name="Simakov O."/>
            <person name="Marletaz F."/>
            <person name="Cho S.J."/>
            <person name="Edsinger-Gonzales E."/>
            <person name="Havlak P."/>
            <person name="Hellsten U."/>
            <person name="Kuo D.H."/>
            <person name="Larsson T."/>
            <person name="Lv J."/>
            <person name="Arendt D."/>
            <person name="Savage R."/>
            <person name="Osoegawa K."/>
            <person name="de Jong P."/>
            <person name="Grimwood J."/>
            <person name="Chapman J.A."/>
            <person name="Shapiro H."/>
            <person name="Aerts A."/>
            <person name="Otillar R.P."/>
            <person name="Terry A.Y."/>
            <person name="Boore J.L."/>
            <person name="Grigoriev I.V."/>
            <person name="Lindberg D.R."/>
            <person name="Seaver E.C."/>
            <person name="Weisblat D.A."/>
            <person name="Putnam N.H."/>
            <person name="Rokhsar D.S."/>
        </authorList>
    </citation>
    <scope>NUCLEOTIDE SEQUENCE [LARGE SCALE GENOMIC DNA]</scope>
</reference>
<dbReference type="Gene3D" id="3.30.40.10">
    <property type="entry name" value="Zinc/RING finger domain, C3HC4 (zinc finger)"/>
    <property type="match status" value="1"/>
</dbReference>
<dbReference type="InterPro" id="IPR013083">
    <property type="entry name" value="Znf_RING/FYVE/PHD"/>
</dbReference>
<keyword evidence="1" id="KW-0479">Metal-binding</keyword>
<dbReference type="SUPFAM" id="SSF57850">
    <property type="entry name" value="RING/U-box"/>
    <property type="match status" value="1"/>
</dbReference>
<dbReference type="KEGG" id="lgi:LOTGIDRAFT_155029"/>
<keyword evidence="3" id="KW-0862">Zinc</keyword>
<protein>
    <recommendedName>
        <fullName evidence="6">RING-type domain-containing protein</fullName>
    </recommendedName>
</protein>
<evidence type="ECO:0000256" key="4">
    <source>
        <dbReference type="PROSITE-ProRule" id="PRU00175"/>
    </source>
</evidence>